<dbReference type="PANTHER" id="PTHR47618">
    <property type="entry name" value="BIFUNCTIONAL OLIGORIBONUCLEASE AND PAP PHOSPHATASE NRNA"/>
    <property type="match status" value="1"/>
</dbReference>
<dbReference type="Gene3D" id="3.90.1640.10">
    <property type="entry name" value="inorganic pyrophosphatase (n-terminal core)"/>
    <property type="match status" value="1"/>
</dbReference>
<sequence length="181" mass="20436">MTQKDVQEIKGILSEPKKIVIVHHKNADGDAIGSSMALNTYLNICGHKSNVISPNKFPDFLKWLDNKNEIAIFNNSDHQINLINNSDIIFTLDFNSLERCGDMKDLINKSKAIKILIDHHENPKKYADYLYSDTKISSTCEMIYHFIEKLGDNNKINSSIAEAIYTGIMTDTGSFKFSSTS</sequence>
<dbReference type="PANTHER" id="PTHR47618:SF1">
    <property type="entry name" value="BIFUNCTIONAL OLIGORIBONUCLEASE AND PAP PHOSPHATASE NRNA"/>
    <property type="match status" value="1"/>
</dbReference>
<evidence type="ECO:0000313" key="2">
    <source>
        <dbReference type="EMBL" id="SVA61609.1"/>
    </source>
</evidence>
<dbReference type="AlphaFoldDB" id="A0A381XA26"/>
<proteinExistence type="predicted"/>
<dbReference type="InterPro" id="IPR051319">
    <property type="entry name" value="Oligoribo/pAp-PDE_c-di-AMP_PDE"/>
</dbReference>
<dbReference type="InterPro" id="IPR038763">
    <property type="entry name" value="DHH_sf"/>
</dbReference>
<dbReference type="SUPFAM" id="SSF64182">
    <property type="entry name" value="DHH phosphoesterases"/>
    <property type="match status" value="1"/>
</dbReference>
<gene>
    <name evidence="2" type="ORF">METZ01_LOCUS114463</name>
</gene>
<reference evidence="2" key="1">
    <citation type="submission" date="2018-05" db="EMBL/GenBank/DDBJ databases">
        <authorList>
            <person name="Lanie J.A."/>
            <person name="Ng W.-L."/>
            <person name="Kazmierczak K.M."/>
            <person name="Andrzejewski T.M."/>
            <person name="Davidsen T.M."/>
            <person name="Wayne K.J."/>
            <person name="Tettelin H."/>
            <person name="Glass J.I."/>
            <person name="Rusch D."/>
            <person name="Podicherti R."/>
            <person name="Tsui H.-C.T."/>
            <person name="Winkler M.E."/>
        </authorList>
    </citation>
    <scope>NUCLEOTIDE SEQUENCE</scope>
</reference>
<dbReference type="InterPro" id="IPR001667">
    <property type="entry name" value="DDH_dom"/>
</dbReference>
<feature type="domain" description="DDH" evidence="1">
    <location>
        <begin position="18"/>
        <end position="168"/>
    </location>
</feature>
<accession>A0A381XA26</accession>
<dbReference type="EMBL" id="UINC01014449">
    <property type="protein sequence ID" value="SVA61609.1"/>
    <property type="molecule type" value="Genomic_DNA"/>
</dbReference>
<feature type="non-terminal residue" evidence="2">
    <location>
        <position position="181"/>
    </location>
</feature>
<dbReference type="Pfam" id="PF01368">
    <property type="entry name" value="DHH"/>
    <property type="match status" value="1"/>
</dbReference>
<name>A0A381XA26_9ZZZZ</name>
<evidence type="ECO:0000259" key="1">
    <source>
        <dbReference type="Pfam" id="PF01368"/>
    </source>
</evidence>
<organism evidence="2">
    <name type="scientific">marine metagenome</name>
    <dbReference type="NCBI Taxonomy" id="408172"/>
    <lineage>
        <taxon>unclassified sequences</taxon>
        <taxon>metagenomes</taxon>
        <taxon>ecological metagenomes</taxon>
    </lineage>
</organism>
<protein>
    <recommendedName>
        <fullName evidence="1">DDH domain-containing protein</fullName>
    </recommendedName>
</protein>